<evidence type="ECO:0000256" key="1">
    <source>
        <dbReference type="ARBA" id="ARBA00004651"/>
    </source>
</evidence>
<comment type="subcellular location">
    <subcellularLocation>
        <location evidence="1">Cell membrane</location>
        <topology evidence="1">Multi-pass membrane protein</topology>
    </subcellularLocation>
</comment>
<keyword evidence="6 8" id="KW-1133">Transmembrane helix</keyword>
<evidence type="ECO:0000256" key="5">
    <source>
        <dbReference type="ARBA" id="ARBA00022692"/>
    </source>
</evidence>
<dbReference type="GO" id="GO:0005886">
    <property type="term" value="C:plasma membrane"/>
    <property type="evidence" value="ECO:0007669"/>
    <property type="project" value="UniProtKB-SubCell"/>
</dbReference>
<evidence type="ECO:0000256" key="7">
    <source>
        <dbReference type="ARBA" id="ARBA00023136"/>
    </source>
</evidence>
<dbReference type="GO" id="GO:0055085">
    <property type="term" value="P:transmembrane transport"/>
    <property type="evidence" value="ECO:0007669"/>
    <property type="project" value="InterPro"/>
</dbReference>
<sequence length="290" mass="31783">MIYQIFGIIFPVVAIVLVGYFFATKFQPNMETANTINMNIFLPALMFSVLSKESFQIQNYQLLAISGVIVILGSGFIAWIIARVLNINIKTFVPPMMFSNTGNVGLPIAVLAFGEIALGAAVVLFAIEMLLHFTFGAYILSKNSNLLPVFRSPILIATLTGIGINLIDFELWLPATQMVDLLGQAAIPLLLFTLGTRLIGVNFGDWKLGVLGSFLCPLSGLAIALIVIQFFDFETLHYQQLILFSVLPPAVLNHVMAEKYHQQPETVASIVMIGNIGSLIVLPIALYYVL</sequence>
<evidence type="ECO:0000256" key="6">
    <source>
        <dbReference type="ARBA" id="ARBA00022989"/>
    </source>
</evidence>
<feature type="transmembrane region" description="Helical" evidence="8">
    <location>
        <begin position="35"/>
        <end position="50"/>
    </location>
</feature>
<evidence type="ECO:0000256" key="4">
    <source>
        <dbReference type="ARBA" id="ARBA00022475"/>
    </source>
</evidence>
<feature type="transmembrane region" description="Helical" evidence="8">
    <location>
        <begin position="208"/>
        <end position="231"/>
    </location>
</feature>
<evidence type="ECO:0000313" key="9">
    <source>
        <dbReference type="EMBL" id="SUZ57996.1"/>
    </source>
</evidence>
<dbReference type="AlphaFoldDB" id="A0A381NTN6"/>
<feature type="transmembrane region" description="Helical" evidence="8">
    <location>
        <begin position="105"/>
        <end position="133"/>
    </location>
</feature>
<dbReference type="PANTHER" id="PTHR36838">
    <property type="entry name" value="AUXIN EFFLUX CARRIER FAMILY PROTEIN"/>
    <property type="match status" value="1"/>
</dbReference>
<reference evidence="9" key="1">
    <citation type="submission" date="2018-05" db="EMBL/GenBank/DDBJ databases">
        <authorList>
            <person name="Lanie J.A."/>
            <person name="Ng W.-L."/>
            <person name="Kazmierczak K.M."/>
            <person name="Andrzejewski T.M."/>
            <person name="Davidsen T.M."/>
            <person name="Wayne K.J."/>
            <person name="Tettelin H."/>
            <person name="Glass J.I."/>
            <person name="Rusch D."/>
            <person name="Podicherti R."/>
            <person name="Tsui H.-C.T."/>
            <person name="Winkler M.E."/>
        </authorList>
    </citation>
    <scope>NUCLEOTIDE SEQUENCE</scope>
</reference>
<keyword evidence="5 8" id="KW-0812">Transmembrane</keyword>
<dbReference type="InterPro" id="IPR038770">
    <property type="entry name" value="Na+/solute_symporter_sf"/>
</dbReference>
<organism evidence="9">
    <name type="scientific">marine metagenome</name>
    <dbReference type="NCBI Taxonomy" id="408172"/>
    <lineage>
        <taxon>unclassified sequences</taxon>
        <taxon>metagenomes</taxon>
        <taxon>ecological metagenomes</taxon>
    </lineage>
</organism>
<gene>
    <name evidence="9" type="ORF">METZ01_LOCUS10850</name>
</gene>
<evidence type="ECO:0000256" key="8">
    <source>
        <dbReference type="SAM" id="Phobius"/>
    </source>
</evidence>
<keyword evidence="7 8" id="KW-0472">Membrane</keyword>
<proteinExistence type="inferred from homology"/>
<feature type="transmembrane region" description="Helical" evidence="8">
    <location>
        <begin position="267"/>
        <end position="289"/>
    </location>
</feature>
<dbReference type="Pfam" id="PF03547">
    <property type="entry name" value="Mem_trans"/>
    <property type="match status" value="1"/>
</dbReference>
<name>A0A381NTN6_9ZZZZ</name>
<feature type="transmembrane region" description="Helical" evidence="8">
    <location>
        <begin position="154"/>
        <end position="175"/>
    </location>
</feature>
<dbReference type="PANTHER" id="PTHR36838:SF1">
    <property type="entry name" value="SLR1864 PROTEIN"/>
    <property type="match status" value="1"/>
</dbReference>
<feature type="transmembrane region" description="Helical" evidence="8">
    <location>
        <begin position="62"/>
        <end position="85"/>
    </location>
</feature>
<keyword evidence="4" id="KW-1003">Cell membrane</keyword>
<accession>A0A381NTN6</accession>
<feature type="transmembrane region" description="Helical" evidence="8">
    <location>
        <begin position="5"/>
        <end position="23"/>
    </location>
</feature>
<evidence type="ECO:0000256" key="2">
    <source>
        <dbReference type="ARBA" id="ARBA00010145"/>
    </source>
</evidence>
<dbReference type="InterPro" id="IPR004776">
    <property type="entry name" value="Mem_transp_PIN-like"/>
</dbReference>
<evidence type="ECO:0008006" key="10">
    <source>
        <dbReference type="Google" id="ProtNLM"/>
    </source>
</evidence>
<feature type="transmembrane region" description="Helical" evidence="8">
    <location>
        <begin position="181"/>
        <end position="201"/>
    </location>
</feature>
<comment type="similarity">
    <text evidence="2">Belongs to the auxin efflux carrier (TC 2.A.69) family.</text>
</comment>
<evidence type="ECO:0000256" key="3">
    <source>
        <dbReference type="ARBA" id="ARBA00022448"/>
    </source>
</evidence>
<protein>
    <recommendedName>
        <fullName evidence="10">Transporter</fullName>
    </recommendedName>
</protein>
<keyword evidence="3" id="KW-0813">Transport</keyword>
<dbReference type="Gene3D" id="1.20.1530.20">
    <property type="match status" value="1"/>
</dbReference>
<dbReference type="EMBL" id="UINC01000591">
    <property type="protein sequence ID" value="SUZ57996.1"/>
    <property type="molecule type" value="Genomic_DNA"/>
</dbReference>